<keyword evidence="1" id="KW-1133">Transmembrane helix</keyword>
<dbReference type="Proteomes" id="UP000297703">
    <property type="component" value="Unassembled WGS sequence"/>
</dbReference>
<dbReference type="EMBL" id="QXTE01000261">
    <property type="protein sequence ID" value="TFK00668.1"/>
    <property type="molecule type" value="Genomic_DNA"/>
</dbReference>
<comment type="caution">
    <text evidence="2">The sequence shown here is derived from an EMBL/GenBank/DDBJ whole genome shotgun (WGS) entry which is preliminary data.</text>
</comment>
<accession>A0A4D9DWC5</accession>
<sequence>MFLEMSMLAEAFLSLWLVGSSGAVCVLWIGQGVYRFYTSMYYCKGGYLSLMLYMFFPMDVSVPCAIFINKRIKMKLRSGAARYEEGLHEAPKKGGWLLAEQGQPAAPVTGLYLAHILLILRAKVCRLQPEEGWSLKASRIRMV</sequence>
<keyword evidence="1" id="KW-0472">Membrane</keyword>
<name>A0A4D9DWC5_9SAUR</name>
<protein>
    <submittedName>
        <fullName evidence="2">Methylcrotonoyl-CoA carboxylase subunit alpha, mitochondrial</fullName>
    </submittedName>
</protein>
<proteinExistence type="predicted"/>
<keyword evidence="1" id="KW-0812">Transmembrane</keyword>
<gene>
    <name evidence="2" type="ORF">DR999_PMT17203</name>
</gene>
<evidence type="ECO:0000256" key="1">
    <source>
        <dbReference type="SAM" id="Phobius"/>
    </source>
</evidence>
<reference evidence="2 3" key="1">
    <citation type="submission" date="2019-04" db="EMBL/GenBank/DDBJ databases">
        <title>Draft genome of the big-headed turtle Platysternon megacephalum.</title>
        <authorList>
            <person name="Gong S."/>
        </authorList>
    </citation>
    <scope>NUCLEOTIDE SEQUENCE [LARGE SCALE GENOMIC DNA]</scope>
    <source>
        <strain evidence="2">DO16091913</strain>
        <tissue evidence="2">Muscle</tissue>
    </source>
</reference>
<evidence type="ECO:0000313" key="2">
    <source>
        <dbReference type="EMBL" id="TFK00668.1"/>
    </source>
</evidence>
<dbReference type="AlphaFoldDB" id="A0A4D9DWC5"/>
<organism evidence="2 3">
    <name type="scientific">Platysternon megacephalum</name>
    <name type="common">big-headed turtle</name>
    <dbReference type="NCBI Taxonomy" id="55544"/>
    <lineage>
        <taxon>Eukaryota</taxon>
        <taxon>Metazoa</taxon>
        <taxon>Chordata</taxon>
        <taxon>Craniata</taxon>
        <taxon>Vertebrata</taxon>
        <taxon>Euteleostomi</taxon>
        <taxon>Archelosauria</taxon>
        <taxon>Testudinata</taxon>
        <taxon>Testudines</taxon>
        <taxon>Cryptodira</taxon>
        <taxon>Durocryptodira</taxon>
        <taxon>Testudinoidea</taxon>
        <taxon>Platysternidae</taxon>
        <taxon>Platysternon</taxon>
    </lineage>
</organism>
<keyword evidence="3" id="KW-1185">Reference proteome</keyword>
<reference evidence="2 3" key="2">
    <citation type="submission" date="2019-04" db="EMBL/GenBank/DDBJ databases">
        <title>The genome sequence of big-headed turtle.</title>
        <authorList>
            <person name="Gong S."/>
        </authorList>
    </citation>
    <scope>NUCLEOTIDE SEQUENCE [LARGE SCALE GENOMIC DNA]</scope>
    <source>
        <strain evidence="2">DO16091913</strain>
        <tissue evidence="2">Muscle</tissue>
    </source>
</reference>
<feature type="transmembrane region" description="Helical" evidence="1">
    <location>
        <begin position="46"/>
        <end position="68"/>
    </location>
</feature>
<evidence type="ECO:0000313" key="3">
    <source>
        <dbReference type="Proteomes" id="UP000297703"/>
    </source>
</evidence>